<protein>
    <submittedName>
        <fullName evidence="1">Uncharacterized protein</fullName>
    </submittedName>
</protein>
<sequence>MNIFGNCVSLKASLARLQRWRPFYIFASDLFPAAPELRRLGQQLATRLASRARFKRRRDGQISTEPDVGSQALARCHEHPPAGHRDPLPPRATQAASKLAPVALPQPACPSNGVRRHVGDRAGDPRARALANCRKKATASEPNLPPTSAFAFRRLLKRRAGDTIDMWLPPAHVTGETRVVSTAAWAPCQRGSPLANTSMRRPSARGTSTFINRWSLLKCSLRRRGRRATLPFKLGGLGLRRALEGRGIAPAAPDVGELAKATAQLQEAGLELPTCDELADGGRSHPAFVERTIAHPLESHCEDGSEPPRPA</sequence>
<dbReference type="EMBL" id="LSRX01001324">
    <property type="protein sequence ID" value="OLP80990.1"/>
    <property type="molecule type" value="Genomic_DNA"/>
</dbReference>
<proteinExistence type="predicted"/>
<keyword evidence="2" id="KW-1185">Reference proteome</keyword>
<reference evidence="1 2" key="1">
    <citation type="submission" date="2016-02" db="EMBL/GenBank/DDBJ databases">
        <title>Genome analysis of coral dinoflagellate symbionts highlights evolutionary adaptations to a symbiotic lifestyle.</title>
        <authorList>
            <person name="Aranda M."/>
            <person name="Li Y."/>
            <person name="Liew Y.J."/>
            <person name="Baumgarten S."/>
            <person name="Simakov O."/>
            <person name="Wilson M."/>
            <person name="Piel J."/>
            <person name="Ashoor H."/>
            <person name="Bougouffa S."/>
            <person name="Bajic V.B."/>
            <person name="Ryu T."/>
            <person name="Ravasi T."/>
            <person name="Bayer T."/>
            <person name="Micklem G."/>
            <person name="Kim H."/>
            <person name="Bhak J."/>
            <person name="Lajeunesse T.C."/>
            <person name="Voolstra C.R."/>
        </authorList>
    </citation>
    <scope>NUCLEOTIDE SEQUENCE [LARGE SCALE GENOMIC DNA]</scope>
    <source>
        <strain evidence="1 2">CCMP2467</strain>
    </source>
</reference>
<dbReference type="AlphaFoldDB" id="A0A1Q9CDI4"/>
<comment type="caution">
    <text evidence="1">The sequence shown here is derived from an EMBL/GenBank/DDBJ whole genome shotgun (WGS) entry which is preliminary data.</text>
</comment>
<name>A0A1Q9CDI4_SYMMI</name>
<dbReference type="Proteomes" id="UP000186817">
    <property type="component" value="Unassembled WGS sequence"/>
</dbReference>
<accession>A0A1Q9CDI4</accession>
<evidence type="ECO:0000313" key="1">
    <source>
        <dbReference type="EMBL" id="OLP80990.1"/>
    </source>
</evidence>
<organism evidence="1 2">
    <name type="scientific">Symbiodinium microadriaticum</name>
    <name type="common">Dinoflagellate</name>
    <name type="synonym">Zooxanthella microadriatica</name>
    <dbReference type="NCBI Taxonomy" id="2951"/>
    <lineage>
        <taxon>Eukaryota</taxon>
        <taxon>Sar</taxon>
        <taxon>Alveolata</taxon>
        <taxon>Dinophyceae</taxon>
        <taxon>Suessiales</taxon>
        <taxon>Symbiodiniaceae</taxon>
        <taxon>Symbiodinium</taxon>
    </lineage>
</organism>
<gene>
    <name evidence="1" type="ORF">AK812_SmicGene38531</name>
</gene>
<evidence type="ECO:0000313" key="2">
    <source>
        <dbReference type="Proteomes" id="UP000186817"/>
    </source>
</evidence>